<dbReference type="AlphaFoldDB" id="A0AAJ7FRS3"/>
<dbReference type="RefSeq" id="XP_015605102.1">
    <property type="nucleotide sequence ID" value="XM_015749616.2"/>
</dbReference>
<dbReference type="GeneID" id="107272449"/>
<feature type="domain" description="CCDC92/74 N-terminal" evidence="3">
    <location>
        <begin position="46"/>
        <end position="99"/>
    </location>
</feature>
<dbReference type="Proteomes" id="UP000694920">
    <property type="component" value="Unplaced"/>
</dbReference>
<evidence type="ECO:0000313" key="5">
    <source>
        <dbReference type="RefSeq" id="XP_015605102.1"/>
    </source>
</evidence>
<sequence>MTSKVLVKLPTVPFSQGKKPPAEMMNLPSRTEGVNQLRHQGTSGDRTAQLEQNMKFLQEQHQATLVSLHQEVENLRQRNRDLQFQLVFSKGNVCVPSSPSSPEDNGNGFVKAKGSPVCVNLAPLQVELLERDLQDIKASLHEAKTHNLYLSEIIERQKKKLDLVEERKEKLSMADAAIQVGSVVDSHHADLATRLEDAEAMVKCLRRENEDQRREIASLKTSSTNGNSSGNGGRSRGSHNGHHSRGSANSTGQDQTSHKFPPLHTQSFWHRGSRGNHSFDQNSDYHRNGRSRQDKQDREQEVDSTVLPQLRNGNVRLDTRSYPPFYRSRDFHNNGGSYHREGGNRKYRGQRSQRDRREPDSREHRRDYKDRDSKEQHKEYSECGESSRDTKNSRQE</sequence>
<dbReference type="InterPro" id="IPR039496">
    <property type="entry name" value="CCDC92/74_N"/>
</dbReference>
<feature type="coiled-coil region" evidence="1">
    <location>
        <begin position="58"/>
        <end position="85"/>
    </location>
</feature>
<feature type="compositionally biased region" description="Basic residues" evidence="2">
    <location>
        <begin position="236"/>
        <end position="245"/>
    </location>
</feature>
<protein>
    <submittedName>
        <fullName evidence="5 6">Uncharacterized protein LOC107272449 isoform X1</fullName>
    </submittedName>
</protein>
<feature type="compositionally biased region" description="Basic and acidic residues" evidence="2">
    <location>
        <begin position="352"/>
        <end position="396"/>
    </location>
</feature>
<dbReference type="Pfam" id="PF14916">
    <property type="entry name" value="CCDC92"/>
    <property type="match status" value="1"/>
</dbReference>
<evidence type="ECO:0000313" key="4">
    <source>
        <dbReference type="Proteomes" id="UP000694920"/>
    </source>
</evidence>
<keyword evidence="1" id="KW-0175">Coiled coil</keyword>
<organism evidence="4 6">
    <name type="scientific">Cephus cinctus</name>
    <name type="common">Wheat stem sawfly</name>
    <dbReference type="NCBI Taxonomy" id="211228"/>
    <lineage>
        <taxon>Eukaryota</taxon>
        <taxon>Metazoa</taxon>
        <taxon>Ecdysozoa</taxon>
        <taxon>Arthropoda</taxon>
        <taxon>Hexapoda</taxon>
        <taxon>Insecta</taxon>
        <taxon>Pterygota</taxon>
        <taxon>Neoptera</taxon>
        <taxon>Endopterygota</taxon>
        <taxon>Hymenoptera</taxon>
        <taxon>Cephoidea</taxon>
        <taxon>Cephidae</taxon>
        <taxon>Cephus</taxon>
    </lineage>
</organism>
<feature type="compositionally biased region" description="Basic and acidic residues" evidence="2">
    <location>
        <begin position="283"/>
        <end position="301"/>
    </location>
</feature>
<dbReference type="KEGG" id="ccin:107272449"/>
<dbReference type="RefSeq" id="XP_015605105.1">
    <property type="nucleotide sequence ID" value="XM_015749619.2"/>
</dbReference>
<gene>
    <name evidence="5 6" type="primary">LOC107272449</name>
</gene>
<feature type="compositionally biased region" description="Basic and acidic residues" evidence="2">
    <location>
        <begin position="327"/>
        <end position="344"/>
    </location>
</feature>
<reference evidence="5 6" key="1">
    <citation type="submission" date="2025-04" db="UniProtKB">
        <authorList>
            <consortium name="RefSeq"/>
        </authorList>
    </citation>
    <scope>IDENTIFICATION</scope>
</reference>
<evidence type="ECO:0000313" key="6">
    <source>
        <dbReference type="RefSeq" id="XP_015605105.1"/>
    </source>
</evidence>
<accession>A0AAJ7FRS3</accession>
<evidence type="ECO:0000259" key="3">
    <source>
        <dbReference type="Pfam" id="PF14916"/>
    </source>
</evidence>
<evidence type="ECO:0000256" key="2">
    <source>
        <dbReference type="SAM" id="MobiDB-lite"/>
    </source>
</evidence>
<keyword evidence="4" id="KW-1185">Reference proteome</keyword>
<evidence type="ECO:0000256" key="1">
    <source>
        <dbReference type="SAM" id="Coils"/>
    </source>
</evidence>
<feature type="region of interest" description="Disordered" evidence="2">
    <location>
        <begin position="210"/>
        <end position="396"/>
    </location>
</feature>
<proteinExistence type="predicted"/>
<name>A0AAJ7FRS3_CEPCN</name>